<evidence type="ECO:0000256" key="2">
    <source>
        <dbReference type="ARBA" id="ARBA00022527"/>
    </source>
</evidence>
<dbReference type="Proteomes" id="UP000325780">
    <property type="component" value="Unassembled WGS sequence"/>
</dbReference>
<keyword evidence="5 12" id="KW-0418">Kinase</keyword>
<evidence type="ECO:0000259" key="11">
    <source>
        <dbReference type="PROSITE" id="PS50011"/>
    </source>
</evidence>
<evidence type="ECO:0000256" key="4">
    <source>
        <dbReference type="ARBA" id="ARBA00022741"/>
    </source>
</evidence>
<accession>A0A5N6U7S9</accession>
<organism evidence="12 13">
    <name type="scientific">Aspergillus avenaceus</name>
    <dbReference type="NCBI Taxonomy" id="36643"/>
    <lineage>
        <taxon>Eukaryota</taxon>
        <taxon>Fungi</taxon>
        <taxon>Dikarya</taxon>
        <taxon>Ascomycota</taxon>
        <taxon>Pezizomycotina</taxon>
        <taxon>Eurotiomycetes</taxon>
        <taxon>Eurotiomycetidae</taxon>
        <taxon>Eurotiales</taxon>
        <taxon>Aspergillaceae</taxon>
        <taxon>Aspergillus</taxon>
        <taxon>Aspergillus subgen. Circumdati</taxon>
    </lineage>
</organism>
<keyword evidence="3" id="KW-0808">Transferase</keyword>
<dbReference type="SUPFAM" id="SSF56112">
    <property type="entry name" value="Protein kinase-like (PK-like)"/>
    <property type="match status" value="1"/>
</dbReference>
<dbReference type="GO" id="GO:0005634">
    <property type="term" value="C:nucleus"/>
    <property type="evidence" value="ECO:0007669"/>
    <property type="project" value="TreeGrafter"/>
</dbReference>
<name>A0A5N6U7S9_ASPAV</name>
<evidence type="ECO:0000256" key="8">
    <source>
        <dbReference type="ARBA" id="ARBA00048679"/>
    </source>
</evidence>
<comment type="catalytic activity">
    <reaction evidence="7">
        <text>L-threonyl-[protein] + ATP = O-phospho-L-threonyl-[protein] + ADP + H(+)</text>
        <dbReference type="Rhea" id="RHEA:46608"/>
        <dbReference type="Rhea" id="RHEA-COMP:11060"/>
        <dbReference type="Rhea" id="RHEA-COMP:11605"/>
        <dbReference type="ChEBI" id="CHEBI:15378"/>
        <dbReference type="ChEBI" id="CHEBI:30013"/>
        <dbReference type="ChEBI" id="CHEBI:30616"/>
        <dbReference type="ChEBI" id="CHEBI:61977"/>
        <dbReference type="ChEBI" id="CHEBI:456216"/>
        <dbReference type="EC" id="2.7.11.1"/>
    </reaction>
</comment>
<keyword evidence="4 9" id="KW-0547">Nucleotide-binding</keyword>
<dbReference type="PROSITE" id="PS00107">
    <property type="entry name" value="PROTEIN_KINASE_ATP"/>
    <property type="match status" value="1"/>
</dbReference>
<dbReference type="EC" id="2.7.11.1" evidence="1"/>
<keyword evidence="2 10" id="KW-0723">Serine/threonine-protein kinase</keyword>
<dbReference type="OrthoDB" id="5979581at2759"/>
<dbReference type="PROSITE" id="PS00108">
    <property type="entry name" value="PROTEIN_KINASE_ST"/>
    <property type="match status" value="1"/>
</dbReference>
<dbReference type="GO" id="GO:0050684">
    <property type="term" value="P:regulation of mRNA processing"/>
    <property type="evidence" value="ECO:0007669"/>
    <property type="project" value="TreeGrafter"/>
</dbReference>
<dbReference type="GO" id="GO:0005737">
    <property type="term" value="C:cytoplasm"/>
    <property type="evidence" value="ECO:0007669"/>
    <property type="project" value="TreeGrafter"/>
</dbReference>
<reference evidence="12 13" key="1">
    <citation type="submission" date="2019-04" db="EMBL/GenBank/DDBJ databases">
        <title>Friends and foes A comparative genomics study of 23 Aspergillus species from section Flavi.</title>
        <authorList>
            <consortium name="DOE Joint Genome Institute"/>
            <person name="Kjaerbolling I."/>
            <person name="Vesth T."/>
            <person name="Frisvad J.C."/>
            <person name="Nybo J.L."/>
            <person name="Theobald S."/>
            <person name="Kildgaard S."/>
            <person name="Isbrandt T."/>
            <person name="Kuo A."/>
            <person name="Sato A."/>
            <person name="Lyhne E.K."/>
            <person name="Kogle M.E."/>
            <person name="Wiebenga A."/>
            <person name="Kun R.S."/>
            <person name="Lubbers R.J."/>
            <person name="Makela M.R."/>
            <person name="Barry K."/>
            <person name="Chovatia M."/>
            <person name="Clum A."/>
            <person name="Daum C."/>
            <person name="Haridas S."/>
            <person name="He G."/>
            <person name="LaButti K."/>
            <person name="Lipzen A."/>
            <person name="Mondo S."/>
            <person name="Riley R."/>
            <person name="Salamov A."/>
            <person name="Simmons B.A."/>
            <person name="Magnuson J.K."/>
            <person name="Henrissat B."/>
            <person name="Mortensen U.H."/>
            <person name="Larsen T.O."/>
            <person name="Devries R.P."/>
            <person name="Grigoriev I.V."/>
            <person name="Machida M."/>
            <person name="Baker S.E."/>
            <person name="Andersen M.R."/>
        </authorList>
    </citation>
    <scope>NUCLEOTIDE SEQUENCE [LARGE SCALE GENOMIC DNA]</scope>
    <source>
        <strain evidence="12 13">IBT 18842</strain>
    </source>
</reference>
<sequence length="438" mass="50121">MRRFFPLHRKPLPVPSPGRLLPVTELVDEEICPYYDSKKFYPAKPGEVLDGRYQVLFKVGWGVSSTTWLARDMRGHRWEPEDVVALKITNTGSVERESERAIEECIATADRSQRGYQLFRTSLEHFEVSSPEGRHLCLAYELMREPLWLFQRRFKDGIIPLPIIKTYIRFFLIGLDYLHTTCNVVHTDLKLENIMISFEDPEILNDFMDAQLESPMEYKIDSTGRPVYRCHNDFGPLRKVRNIPKIVDFCSSINLSSDDDLGVYPIQPDHYRAPEVILGCGWNTSADIWNLGVLLYDLIQGEELFRQVLDAEDRYTPKAHLAEMIALLGPPPPELVSRTHARSRNDWPEAIQGADGRLCETAEQYFDGPFFDGDGNFLFDELIPNRTLTDVLPPLDERNREGFFIINQDDAGLVAGGQKIGPRIDRASISPTKIAVHP</sequence>
<dbReference type="InterPro" id="IPR051334">
    <property type="entry name" value="SRPK"/>
</dbReference>
<keyword evidence="13" id="KW-1185">Reference proteome</keyword>
<evidence type="ECO:0000256" key="3">
    <source>
        <dbReference type="ARBA" id="ARBA00022679"/>
    </source>
</evidence>
<dbReference type="EMBL" id="ML742027">
    <property type="protein sequence ID" value="KAE8154687.1"/>
    <property type="molecule type" value="Genomic_DNA"/>
</dbReference>
<feature type="domain" description="Protein kinase" evidence="11">
    <location>
        <begin position="53"/>
        <end position="366"/>
    </location>
</feature>
<protein>
    <recommendedName>
        <fullName evidence="1">non-specific serine/threonine protein kinase</fullName>
        <ecNumber evidence="1">2.7.11.1</ecNumber>
    </recommendedName>
</protein>
<dbReference type="InterPro" id="IPR000719">
    <property type="entry name" value="Prot_kinase_dom"/>
</dbReference>
<dbReference type="InterPro" id="IPR017441">
    <property type="entry name" value="Protein_kinase_ATP_BS"/>
</dbReference>
<evidence type="ECO:0000256" key="5">
    <source>
        <dbReference type="ARBA" id="ARBA00022777"/>
    </source>
</evidence>
<dbReference type="InterPro" id="IPR011009">
    <property type="entry name" value="Kinase-like_dom_sf"/>
</dbReference>
<keyword evidence="6 9" id="KW-0067">ATP-binding</keyword>
<dbReference type="Gene3D" id="3.30.200.20">
    <property type="entry name" value="Phosphorylase Kinase, domain 1"/>
    <property type="match status" value="1"/>
</dbReference>
<comment type="catalytic activity">
    <reaction evidence="8">
        <text>L-seryl-[protein] + ATP = O-phospho-L-seryl-[protein] + ADP + H(+)</text>
        <dbReference type="Rhea" id="RHEA:17989"/>
        <dbReference type="Rhea" id="RHEA-COMP:9863"/>
        <dbReference type="Rhea" id="RHEA-COMP:11604"/>
        <dbReference type="ChEBI" id="CHEBI:15378"/>
        <dbReference type="ChEBI" id="CHEBI:29999"/>
        <dbReference type="ChEBI" id="CHEBI:30616"/>
        <dbReference type="ChEBI" id="CHEBI:83421"/>
        <dbReference type="ChEBI" id="CHEBI:456216"/>
        <dbReference type="EC" id="2.7.11.1"/>
    </reaction>
</comment>
<dbReference type="PANTHER" id="PTHR47634:SF9">
    <property type="entry name" value="PROTEIN KINASE DOMAIN-CONTAINING PROTEIN-RELATED"/>
    <property type="match status" value="1"/>
</dbReference>
<evidence type="ECO:0000313" key="13">
    <source>
        <dbReference type="Proteomes" id="UP000325780"/>
    </source>
</evidence>
<dbReference type="Gene3D" id="1.10.510.10">
    <property type="entry name" value="Transferase(Phosphotransferase) domain 1"/>
    <property type="match status" value="1"/>
</dbReference>
<dbReference type="GO" id="GO:0005524">
    <property type="term" value="F:ATP binding"/>
    <property type="evidence" value="ECO:0007669"/>
    <property type="project" value="UniProtKB-UniRule"/>
</dbReference>
<evidence type="ECO:0000256" key="6">
    <source>
        <dbReference type="ARBA" id="ARBA00022840"/>
    </source>
</evidence>
<dbReference type="Pfam" id="PF00069">
    <property type="entry name" value="Pkinase"/>
    <property type="match status" value="1"/>
</dbReference>
<gene>
    <name evidence="12" type="ORF">BDV25DRAFT_135606</name>
</gene>
<dbReference type="SMART" id="SM00220">
    <property type="entry name" value="S_TKc"/>
    <property type="match status" value="1"/>
</dbReference>
<feature type="binding site" evidence="9">
    <location>
        <position position="87"/>
    </location>
    <ligand>
        <name>ATP</name>
        <dbReference type="ChEBI" id="CHEBI:30616"/>
    </ligand>
</feature>
<dbReference type="GO" id="GO:0000245">
    <property type="term" value="P:spliceosomal complex assembly"/>
    <property type="evidence" value="ECO:0007669"/>
    <property type="project" value="TreeGrafter"/>
</dbReference>
<dbReference type="PANTHER" id="PTHR47634">
    <property type="entry name" value="PROTEIN KINASE DOMAIN-CONTAINING PROTEIN-RELATED"/>
    <property type="match status" value="1"/>
</dbReference>
<evidence type="ECO:0000256" key="1">
    <source>
        <dbReference type="ARBA" id="ARBA00012513"/>
    </source>
</evidence>
<dbReference type="PROSITE" id="PS50011">
    <property type="entry name" value="PROTEIN_KINASE_DOM"/>
    <property type="match status" value="1"/>
</dbReference>
<evidence type="ECO:0000256" key="10">
    <source>
        <dbReference type="RuleBase" id="RU000304"/>
    </source>
</evidence>
<dbReference type="InterPro" id="IPR008271">
    <property type="entry name" value="Ser/Thr_kinase_AS"/>
</dbReference>
<evidence type="ECO:0000256" key="9">
    <source>
        <dbReference type="PROSITE-ProRule" id="PRU10141"/>
    </source>
</evidence>
<evidence type="ECO:0000313" key="12">
    <source>
        <dbReference type="EMBL" id="KAE8154687.1"/>
    </source>
</evidence>
<comment type="similarity">
    <text evidence="10">Belongs to the protein kinase superfamily.</text>
</comment>
<proteinExistence type="inferred from homology"/>
<evidence type="ECO:0000256" key="7">
    <source>
        <dbReference type="ARBA" id="ARBA00047899"/>
    </source>
</evidence>
<dbReference type="GO" id="GO:0004674">
    <property type="term" value="F:protein serine/threonine kinase activity"/>
    <property type="evidence" value="ECO:0007669"/>
    <property type="project" value="UniProtKB-KW"/>
</dbReference>
<dbReference type="AlphaFoldDB" id="A0A5N6U7S9"/>